<sequence>MVDAADLEKVEASKNELHSLIDKPQLHGIPVCILIFIVLT</sequence>
<gene>
    <name evidence="1" type="ORF">CIB84_016780</name>
</gene>
<proteinExistence type="predicted"/>
<accession>A0A2P4S5R6</accession>
<dbReference type="OrthoDB" id="2011769at2759"/>
<dbReference type="Gene3D" id="3.40.50.300">
    <property type="entry name" value="P-loop containing nucleotide triphosphate hydrolases"/>
    <property type="match status" value="1"/>
</dbReference>
<evidence type="ECO:0000313" key="1">
    <source>
        <dbReference type="EMBL" id="POI19475.1"/>
    </source>
</evidence>
<dbReference type="InterPro" id="IPR027417">
    <property type="entry name" value="P-loop_NTPase"/>
</dbReference>
<reference evidence="1 2" key="1">
    <citation type="submission" date="2018-01" db="EMBL/GenBank/DDBJ databases">
        <title>Comparison of the Chinese Bamboo Partridge and Red Junglefowl genome sequences highlights the importance of demography in genome evolution.</title>
        <authorList>
            <person name="Tiley G.P."/>
            <person name="Kimball R.T."/>
            <person name="Braun E.L."/>
            <person name="Burleigh J.G."/>
        </authorList>
    </citation>
    <scope>NUCLEOTIDE SEQUENCE [LARGE SCALE GENOMIC DNA]</scope>
    <source>
        <strain evidence="1">RTK389</strain>
        <tissue evidence="1">Blood</tissue>
    </source>
</reference>
<comment type="caution">
    <text evidence="1">The sequence shown here is derived from an EMBL/GenBank/DDBJ whole genome shotgun (WGS) entry which is preliminary data.</text>
</comment>
<name>A0A2P4S5R6_BAMTH</name>
<keyword evidence="2" id="KW-1185">Reference proteome</keyword>
<dbReference type="Proteomes" id="UP000237246">
    <property type="component" value="Unassembled WGS sequence"/>
</dbReference>
<organism evidence="1 2">
    <name type="scientific">Bambusicola thoracicus</name>
    <name type="common">Chinese bamboo-partridge</name>
    <name type="synonym">Perdix thoracica</name>
    <dbReference type="NCBI Taxonomy" id="9083"/>
    <lineage>
        <taxon>Eukaryota</taxon>
        <taxon>Metazoa</taxon>
        <taxon>Chordata</taxon>
        <taxon>Craniata</taxon>
        <taxon>Vertebrata</taxon>
        <taxon>Euteleostomi</taxon>
        <taxon>Archelosauria</taxon>
        <taxon>Archosauria</taxon>
        <taxon>Dinosauria</taxon>
        <taxon>Saurischia</taxon>
        <taxon>Theropoda</taxon>
        <taxon>Coelurosauria</taxon>
        <taxon>Aves</taxon>
        <taxon>Neognathae</taxon>
        <taxon>Galloanserae</taxon>
        <taxon>Galliformes</taxon>
        <taxon>Phasianidae</taxon>
        <taxon>Perdicinae</taxon>
        <taxon>Bambusicola</taxon>
    </lineage>
</organism>
<dbReference type="AlphaFoldDB" id="A0A2P4S5R6"/>
<dbReference type="EMBL" id="PPHD01100830">
    <property type="protein sequence ID" value="POI19475.1"/>
    <property type="molecule type" value="Genomic_DNA"/>
</dbReference>
<protein>
    <submittedName>
        <fullName evidence="1">Uncharacterized protein</fullName>
    </submittedName>
</protein>
<evidence type="ECO:0000313" key="2">
    <source>
        <dbReference type="Proteomes" id="UP000237246"/>
    </source>
</evidence>